<keyword evidence="2 4" id="KW-0067">ATP-binding</keyword>
<dbReference type="PANTHER" id="PTHR24220">
    <property type="entry name" value="IMPORT ATP-BINDING PROTEIN"/>
    <property type="match status" value="1"/>
</dbReference>
<dbReference type="Pfam" id="PF00005">
    <property type="entry name" value="ABC_tran"/>
    <property type="match status" value="1"/>
</dbReference>
<dbReference type="PROSITE" id="PS50893">
    <property type="entry name" value="ABC_TRANSPORTER_2"/>
    <property type="match status" value="1"/>
</dbReference>
<keyword evidence="1" id="KW-0547">Nucleotide-binding</keyword>
<dbReference type="Proteomes" id="UP001262582">
    <property type="component" value="Unassembled WGS sequence"/>
</dbReference>
<dbReference type="PROSITE" id="PS00675">
    <property type="entry name" value="SIGMA54_INTERACT_1"/>
    <property type="match status" value="1"/>
</dbReference>
<evidence type="ECO:0000313" key="5">
    <source>
        <dbReference type="Proteomes" id="UP001262582"/>
    </source>
</evidence>
<keyword evidence="5" id="KW-1185">Reference proteome</keyword>
<dbReference type="RefSeq" id="WP_311504880.1">
    <property type="nucleotide sequence ID" value="NZ_JAVRHK010000024.1"/>
</dbReference>
<dbReference type="EMBL" id="JAVRHK010000024">
    <property type="protein sequence ID" value="MDT0678545.1"/>
    <property type="molecule type" value="Genomic_DNA"/>
</dbReference>
<dbReference type="InterPro" id="IPR003593">
    <property type="entry name" value="AAA+_ATPase"/>
</dbReference>
<sequence length="209" mass="23737">MIQTKRISYKYPKQEELVFKDISLSASQALLISGESGSGKSTLLHLLSGILKPKSGKILIDNTELSRLKEYQTDRYRGKNIGIVFQKPAFIESFSVFGNIEFHYWLATRKKVPKQEIFNILVQLDIAEQANKFPRNLSTGQRQRAAIARAIINNPKVLLVDEPTSSLDNKNSHKVAGLLLESVHELETSLIVVTHDDRLKKHFNNHMEL</sequence>
<gene>
    <name evidence="4" type="ORF">RM539_18350</name>
</gene>
<reference evidence="4 5" key="1">
    <citation type="submission" date="2023-09" db="EMBL/GenBank/DDBJ databases">
        <authorList>
            <person name="Rey-Velasco X."/>
        </authorList>
    </citation>
    <scope>NUCLEOTIDE SEQUENCE [LARGE SCALE GENOMIC DNA]</scope>
    <source>
        <strain evidence="4 5">F117</strain>
    </source>
</reference>
<comment type="caution">
    <text evidence="4">The sequence shown here is derived from an EMBL/GenBank/DDBJ whole genome shotgun (WGS) entry which is preliminary data.</text>
</comment>
<dbReference type="InterPro" id="IPR003439">
    <property type="entry name" value="ABC_transporter-like_ATP-bd"/>
</dbReference>
<proteinExistence type="predicted"/>
<evidence type="ECO:0000313" key="4">
    <source>
        <dbReference type="EMBL" id="MDT0678545.1"/>
    </source>
</evidence>
<dbReference type="GO" id="GO:0005524">
    <property type="term" value="F:ATP binding"/>
    <property type="evidence" value="ECO:0007669"/>
    <property type="project" value="UniProtKB-KW"/>
</dbReference>
<organism evidence="4 5">
    <name type="scientific">Autumnicola musiva</name>
    <dbReference type="NCBI Taxonomy" id="3075589"/>
    <lineage>
        <taxon>Bacteria</taxon>
        <taxon>Pseudomonadati</taxon>
        <taxon>Bacteroidota</taxon>
        <taxon>Flavobacteriia</taxon>
        <taxon>Flavobacteriales</taxon>
        <taxon>Flavobacteriaceae</taxon>
        <taxon>Autumnicola</taxon>
    </lineage>
</organism>
<dbReference type="SUPFAM" id="SSF52540">
    <property type="entry name" value="P-loop containing nucleoside triphosphate hydrolases"/>
    <property type="match status" value="1"/>
</dbReference>
<protein>
    <submittedName>
        <fullName evidence="4">ABC transporter ATP-binding protein</fullName>
    </submittedName>
</protein>
<evidence type="ECO:0000259" key="3">
    <source>
        <dbReference type="PROSITE" id="PS50893"/>
    </source>
</evidence>
<evidence type="ECO:0000256" key="1">
    <source>
        <dbReference type="ARBA" id="ARBA00022741"/>
    </source>
</evidence>
<feature type="domain" description="ABC transporter" evidence="3">
    <location>
        <begin position="2"/>
        <end position="209"/>
    </location>
</feature>
<dbReference type="SMART" id="SM00382">
    <property type="entry name" value="AAA"/>
    <property type="match status" value="1"/>
</dbReference>
<dbReference type="InterPro" id="IPR025662">
    <property type="entry name" value="Sigma_54_int_dom_ATP-bd_1"/>
</dbReference>
<dbReference type="InterPro" id="IPR015854">
    <property type="entry name" value="ABC_transpr_LolD-like"/>
</dbReference>
<name>A0ABU3DB16_9FLAO</name>
<evidence type="ECO:0000256" key="2">
    <source>
        <dbReference type="ARBA" id="ARBA00022840"/>
    </source>
</evidence>
<accession>A0ABU3DB16</accession>
<dbReference type="Gene3D" id="3.40.50.300">
    <property type="entry name" value="P-loop containing nucleotide triphosphate hydrolases"/>
    <property type="match status" value="1"/>
</dbReference>
<dbReference type="InterPro" id="IPR027417">
    <property type="entry name" value="P-loop_NTPase"/>
</dbReference>